<feature type="region of interest" description="Disordered" evidence="3">
    <location>
        <begin position="311"/>
        <end position="349"/>
    </location>
</feature>
<evidence type="ECO:0000259" key="4">
    <source>
        <dbReference type="Pfam" id="PF02541"/>
    </source>
</evidence>
<dbReference type="EMBL" id="QGTL01000006">
    <property type="protein sequence ID" value="PWV74317.1"/>
    <property type="molecule type" value="Genomic_DNA"/>
</dbReference>
<dbReference type="PANTHER" id="PTHR30005">
    <property type="entry name" value="EXOPOLYPHOSPHATASE"/>
    <property type="match status" value="1"/>
</dbReference>
<dbReference type="CDD" id="cd24056">
    <property type="entry name" value="ASKHA_NBD_MtPPX1-like"/>
    <property type="match status" value="1"/>
</dbReference>
<comment type="similarity">
    <text evidence="1">Belongs to the GppA/Ppx family.</text>
</comment>
<reference evidence="5 6" key="1">
    <citation type="submission" date="2018-05" db="EMBL/GenBank/DDBJ databases">
        <title>Genomic Encyclopedia of Type Strains, Phase IV (KMG-IV): sequencing the most valuable type-strain genomes for metagenomic binning, comparative biology and taxonomic classification.</title>
        <authorList>
            <person name="Goeker M."/>
        </authorList>
    </citation>
    <scope>NUCLEOTIDE SEQUENCE [LARGE SCALE GENOMIC DNA]</scope>
    <source>
        <strain evidence="5 6">DSM 44717</strain>
    </source>
</reference>
<protein>
    <submittedName>
        <fullName evidence="5">Exopolyphosphatase/guanosine-5'-triphosphate, 3'-diphosphate pyrophosphatase</fullName>
    </submittedName>
</protein>
<dbReference type="SUPFAM" id="SSF53067">
    <property type="entry name" value="Actin-like ATPase domain"/>
    <property type="match status" value="2"/>
</dbReference>
<evidence type="ECO:0000256" key="3">
    <source>
        <dbReference type="SAM" id="MobiDB-lite"/>
    </source>
</evidence>
<dbReference type="Gene3D" id="3.30.420.40">
    <property type="match status" value="1"/>
</dbReference>
<dbReference type="InterPro" id="IPR003695">
    <property type="entry name" value="Ppx_GppA_N"/>
</dbReference>
<dbReference type="InterPro" id="IPR043129">
    <property type="entry name" value="ATPase_NBD"/>
</dbReference>
<dbReference type="Gene3D" id="3.30.420.150">
    <property type="entry name" value="Exopolyphosphatase. Domain 2"/>
    <property type="match status" value="1"/>
</dbReference>
<evidence type="ECO:0000256" key="2">
    <source>
        <dbReference type="ARBA" id="ARBA00022801"/>
    </source>
</evidence>
<proteinExistence type="inferred from homology"/>
<dbReference type="InterPro" id="IPR050273">
    <property type="entry name" value="GppA/Ppx_hydrolase"/>
</dbReference>
<name>A0A317NHN3_9NOCA</name>
<keyword evidence="6" id="KW-1185">Reference proteome</keyword>
<dbReference type="Proteomes" id="UP000246410">
    <property type="component" value="Unassembled WGS sequence"/>
</dbReference>
<feature type="compositionally biased region" description="Polar residues" evidence="3">
    <location>
        <begin position="338"/>
        <end position="349"/>
    </location>
</feature>
<dbReference type="AlphaFoldDB" id="A0A317NHN3"/>
<feature type="domain" description="Ppx/GppA phosphatase N-terminal" evidence="4">
    <location>
        <begin position="13"/>
        <end position="300"/>
    </location>
</feature>
<dbReference type="GO" id="GO:0016462">
    <property type="term" value="F:pyrophosphatase activity"/>
    <property type="evidence" value="ECO:0007669"/>
    <property type="project" value="TreeGrafter"/>
</dbReference>
<accession>A0A317NHN3</accession>
<keyword evidence="2" id="KW-0378">Hydrolase</keyword>
<sequence>MLDIGSNCAQFLVVDVTPGAPPLPLHAVKEPVLLGDDLDAEGRVSAAGIERVASAVYRALCAAGHFEVDNFYAFVTAAIRDAPNRDDVLDRIEAAAGIRPQFLTGVEEARLTYLAVRHWYGWRAGTLLLLDIGGGSMEIVLGRDIEPLFAASLPLGAGRLTREFLAGDPPSKQERRALRRHVREGIAQVRDRLHWEDPPRRVVGSSKTFKQLARLAGAPPQRKGPFVTRSLTRADITAEVDLLAGLRAAERARLRGVSVPRARQILAGAIVAETALTQLGVTALEVSPWALREGVVLRFLAAAVDRDKPALRRWGTPAPDPPSLSLLPGSTEGDEVPTTAQAPITSSGV</sequence>
<dbReference type="FunFam" id="3.30.420.150:FF:000006">
    <property type="entry name" value="Ppx/GppA family phosphatase"/>
    <property type="match status" value="1"/>
</dbReference>
<dbReference type="PANTHER" id="PTHR30005:SF0">
    <property type="entry name" value="RETROGRADE REGULATION PROTEIN 2"/>
    <property type="match status" value="1"/>
</dbReference>
<gene>
    <name evidence="5" type="ORF">DFR69_106128</name>
</gene>
<evidence type="ECO:0000256" key="1">
    <source>
        <dbReference type="ARBA" id="ARBA00007125"/>
    </source>
</evidence>
<evidence type="ECO:0000313" key="5">
    <source>
        <dbReference type="EMBL" id="PWV74317.1"/>
    </source>
</evidence>
<comment type="caution">
    <text evidence="5">The sequence shown here is derived from an EMBL/GenBank/DDBJ whole genome shotgun (WGS) entry which is preliminary data.</text>
</comment>
<organism evidence="5 6">
    <name type="scientific">Nocardia neocaledoniensis</name>
    <dbReference type="NCBI Taxonomy" id="236511"/>
    <lineage>
        <taxon>Bacteria</taxon>
        <taxon>Bacillati</taxon>
        <taxon>Actinomycetota</taxon>
        <taxon>Actinomycetes</taxon>
        <taxon>Mycobacteriales</taxon>
        <taxon>Nocardiaceae</taxon>
        <taxon>Nocardia</taxon>
    </lineage>
</organism>
<evidence type="ECO:0000313" key="6">
    <source>
        <dbReference type="Proteomes" id="UP000246410"/>
    </source>
</evidence>
<dbReference type="Pfam" id="PF02541">
    <property type="entry name" value="Ppx-GppA"/>
    <property type="match status" value="1"/>
</dbReference>